<feature type="transmembrane region" description="Helical" evidence="2">
    <location>
        <begin position="80"/>
        <end position="98"/>
    </location>
</feature>
<feature type="region of interest" description="Disordered" evidence="1">
    <location>
        <begin position="1"/>
        <end position="52"/>
    </location>
</feature>
<keyword evidence="2" id="KW-1133">Transmembrane helix</keyword>
<evidence type="ECO:0000313" key="4">
    <source>
        <dbReference type="Proteomes" id="UP000247555"/>
    </source>
</evidence>
<proteinExistence type="predicted"/>
<protein>
    <recommendedName>
        <fullName evidence="5">Tetratricopeptide repeat protein</fullName>
    </recommendedName>
</protein>
<feature type="compositionally biased region" description="Pro residues" evidence="1">
    <location>
        <begin position="19"/>
        <end position="30"/>
    </location>
</feature>
<name>A0A318KUU2_9NEIS</name>
<reference evidence="3 4" key="1">
    <citation type="submission" date="2018-05" db="EMBL/GenBank/DDBJ databases">
        <title>Genomic Encyclopedia of Type Strains, Phase IV (KMG-IV): sequencing the most valuable type-strain genomes for metagenomic binning, comparative biology and taxonomic classification.</title>
        <authorList>
            <person name="Goeker M."/>
        </authorList>
    </citation>
    <scope>NUCLEOTIDE SEQUENCE [LARGE SCALE GENOMIC DNA]</scope>
    <source>
        <strain evidence="3 4">DSM 29661</strain>
    </source>
</reference>
<dbReference type="InterPro" id="IPR011990">
    <property type="entry name" value="TPR-like_helical_dom_sf"/>
</dbReference>
<accession>A0A318KUU2</accession>
<feature type="compositionally biased region" description="Low complexity" evidence="1">
    <location>
        <begin position="152"/>
        <end position="163"/>
    </location>
</feature>
<dbReference type="Proteomes" id="UP000247555">
    <property type="component" value="Unassembled WGS sequence"/>
</dbReference>
<dbReference type="SUPFAM" id="SSF48452">
    <property type="entry name" value="TPR-like"/>
    <property type="match status" value="1"/>
</dbReference>
<evidence type="ECO:0000313" key="3">
    <source>
        <dbReference type="EMBL" id="PXX79475.1"/>
    </source>
</evidence>
<evidence type="ECO:0000256" key="2">
    <source>
        <dbReference type="SAM" id="Phobius"/>
    </source>
</evidence>
<evidence type="ECO:0008006" key="5">
    <source>
        <dbReference type="Google" id="ProtNLM"/>
    </source>
</evidence>
<dbReference type="AlphaFoldDB" id="A0A318KUU2"/>
<feature type="region of interest" description="Disordered" evidence="1">
    <location>
        <begin position="141"/>
        <end position="165"/>
    </location>
</feature>
<keyword evidence="2" id="KW-0472">Membrane</keyword>
<evidence type="ECO:0000256" key="1">
    <source>
        <dbReference type="SAM" id="MobiDB-lite"/>
    </source>
</evidence>
<organism evidence="3 4">
    <name type="scientific">Rivihabitans pingtungensis</name>
    <dbReference type="NCBI Taxonomy" id="1054498"/>
    <lineage>
        <taxon>Bacteria</taxon>
        <taxon>Pseudomonadati</taxon>
        <taxon>Pseudomonadota</taxon>
        <taxon>Betaproteobacteria</taxon>
        <taxon>Neisseriales</taxon>
        <taxon>Aquaspirillaceae</taxon>
        <taxon>Rivihabitans</taxon>
    </lineage>
</organism>
<dbReference type="EMBL" id="QJKI01000006">
    <property type="protein sequence ID" value="PXX79475.1"/>
    <property type="molecule type" value="Genomic_DNA"/>
</dbReference>
<comment type="caution">
    <text evidence="3">The sequence shown here is derived from an EMBL/GenBank/DDBJ whole genome shotgun (WGS) entry which is preliminary data.</text>
</comment>
<gene>
    <name evidence="3" type="ORF">DFR34_106111</name>
</gene>
<keyword evidence="2" id="KW-0812">Transmembrane</keyword>
<feature type="compositionally biased region" description="Low complexity" evidence="1">
    <location>
        <begin position="31"/>
        <end position="52"/>
    </location>
</feature>
<keyword evidence="4" id="KW-1185">Reference proteome</keyword>
<sequence>MSHPSGWHLGVPGASLHPPAAPSISPPPQAQPTAPAVANPTPTSPPVTALTAAVNTPPPVAAAPRPPVGQWQYGRKVTGAWIGLAVISLAVAVAYWQVAFSPIIEAQAPTQATAAPMPAATPADPIALAEPAPLARSAPITDESIAPPAPATTPATDPWARPAGLRRDPTVARTTNALASAPDTEAWQTGNQLLASGQWWPAIAAYQRAYAHTPDPTLAHNLALALTAAGEHVAAQHWQQRAGEHP</sequence>